<feature type="chain" id="PRO_5043956275" description="Carboxylesterase type B domain-containing protein" evidence="2">
    <location>
        <begin position="19"/>
        <end position="148"/>
    </location>
</feature>
<comment type="caution">
    <text evidence="4">The sequence shown here is derived from an EMBL/GenBank/DDBJ whole genome shotgun (WGS) entry which is preliminary data.</text>
</comment>
<protein>
    <recommendedName>
        <fullName evidence="3">Carboxylesterase type B domain-containing protein</fullName>
    </recommendedName>
</protein>
<dbReference type="Pfam" id="PF00135">
    <property type="entry name" value="COesterase"/>
    <property type="match status" value="1"/>
</dbReference>
<keyword evidence="5" id="KW-1185">Reference proteome</keyword>
<dbReference type="PANTHER" id="PTHR11559">
    <property type="entry name" value="CARBOXYLESTERASE"/>
    <property type="match status" value="1"/>
</dbReference>
<dbReference type="AlphaFoldDB" id="A0AAV8YUS6"/>
<dbReference type="InterPro" id="IPR002018">
    <property type="entry name" value="CarbesteraseB"/>
</dbReference>
<dbReference type="PROSITE" id="PS00941">
    <property type="entry name" value="CARBOXYLESTERASE_B_2"/>
    <property type="match status" value="1"/>
</dbReference>
<dbReference type="InterPro" id="IPR029058">
    <property type="entry name" value="AB_hydrolase_fold"/>
</dbReference>
<dbReference type="InterPro" id="IPR050309">
    <property type="entry name" value="Type-B_Carboxylest/Lipase"/>
</dbReference>
<dbReference type="SUPFAM" id="SSF53474">
    <property type="entry name" value="alpha/beta-Hydrolases"/>
    <property type="match status" value="1"/>
</dbReference>
<feature type="domain" description="Carboxylesterase type B" evidence="3">
    <location>
        <begin position="23"/>
        <end position="114"/>
    </location>
</feature>
<gene>
    <name evidence="4" type="ORF">NQ318_011082</name>
</gene>
<evidence type="ECO:0000313" key="4">
    <source>
        <dbReference type="EMBL" id="KAJ8954408.1"/>
    </source>
</evidence>
<evidence type="ECO:0000259" key="3">
    <source>
        <dbReference type="Pfam" id="PF00135"/>
    </source>
</evidence>
<proteinExistence type="predicted"/>
<dbReference type="EMBL" id="JAPWTK010000048">
    <property type="protein sequence ID" value="KAJ8954408.1"/>
    <property type="molecule type" value="Genomic_DNA"/>
</dbReference>
<keyword evidence="2" id="KW-0732">Signal</keyword>
<dbReference type="Gene3D" id="3.40.50.1820">
    <property type="entry name" value="alpha/beta hydrolase"/>
    <property type="match status" value="1"/>
</dbReference>
<accession>A0AAV8YUS6</accession>
<reference evidence="4" key="1">
    <citation type="journal article" date="2023" name="Insect Mol. Biol.">
        <title>Genome sequencing provides insights into the evolution of gene families encoding plant cell wall-degrading enzymes in longhorned beetles.</title>
        <authorList>
            <person name="Shin N.R."/>
            <person name="Okamura Y."/>
            <person name="Kirsch R."/>
            <person name="Pauchet Y."/>
        </authorList>
    </citation>
    <scope>NUCLEOTIDE SEQUENCE</scope>
    <source>
        <strain evidence="4">AMC_N1</strain>
    </source>
</reference>
<dbReference type="Proteomes" id="UP001162162">
    <property type="component" value="Unassembled WGS sequence"/>
</dbReference>
<organism evidence="4 5">
    <name type="scientific">Aromia moschata</name>
    <dbReference type="NCBI Taxonomy" id="1265417"/>
    <lineage>
        <taxon>Eukaryota</taxon>
        <taxon>Metazoa</taxon>
        <taxon>Ecdysozoa</taxon>
        <taxon>Arthropoda</taxon>
        <taxon>Hexapoda</taxon>
        <taxon>Insecta</taxon>
        <taxon>Pterygota</taxon>
        <taxon>Neoptera</taxon>
        <taxon>Endopterygota</taxon>
        <taxon>Coleoptera</taxon>
        <taxon>Polyphaga</taxon>
        <taxon>Cucujiformia</taxon>
        <taxon>Chrysomeloidea</taxon>
        <taxon>Cerambycidae</taxon>
        <taxon>Cerambycinae</taxon>
        <taxon>Callichromatini</taxon>
        <taxon>Aromia</taxon>
    </lineage>
</organism>
<sequence length="148" mass="17237">MSTCRLIFISTTLVLCNAIAKEDPIVETKYGNVRGREEYSKSYRGYYAFKGIPYARPPIGSLRFKPPLEPLRWSNILTTQEDAPHCLQKNYLFSNPRIIGSEDCLYLNVYTPREVFFYKCEIILVVLNSELKLGIRKYLILFCANFKF</sequence>
<dbReference type="InterPro" id="IPR019819">
    <property type="entry name" value="Carboxylesterase_B_CS"/>
</dbReference>
<evidence type="ECO:0000256" key="1">
    <source>
        <dbReference type="ARBA" id="ARBA00023180"/>
    </source>
</evidence>
<feature type="signal peptide" evidence="2">
    <location>
        <begin position="1"/>
        <end position="18"/>
    </location>
</feature>
<evidence type="ECO:0000313" key="5">
    <source>
        <dbReference type="Proteomes" id="UP001162162"/>
    </source>
</evidence>
<name>A0AAV8YUS6_9CUCU</name>
<evidence type="ECO:0000256" key="2">
    <source>
        <dbReference type="SAM" id="SignalP"/>
    </source>
</evidence>
<keyword evidence="1" id="KW-0325">Glycoprotein</keyword>